<reference evidence="4" key="1">
    <citation type="journal article" date="2019" name="Int. J. Syst. Evol. Microbiol.">
        <title>The Global Catalogue of Microorganisms (GCM) 10K type strain sequencing project: providing services to taxonomists for standard genome sequencing and annotation.</title>
        <authorList>
            <consortium name="The Broad Institute Genomics Platform"/>
            <consortium name="The Broad Institute Genome Sequencing Center for Infectious Disease"/>
            <person name="Wu L."/>
            <person name="Ma J."/>
        </authorList>
    </citation>
    <scope>NUCLEOTIDE SEQUENCE [LARGE SCALE GENOMIC DNA]</scope>
    <source>
        <strain evidence="4">CGMCC 4.1622</strain>
    </source>
</reference>
<feature type="domain" description="Endonuclease/exonuclease/phosphatase" evidence="2">
    <location>
        <begin position="130"/>
        <end position="331"/>
    </location>
</feature>
<keyword evidence="3" id="KW-0540">Nuclease</keyword>
<evidence type="ECO:0000259" key="2">
    <source>
        <dbReference type="Pfam" id="PF03372"/>
    </source>
</evidence>
<feature type="transmembrane region" description="Helical" evidence="1">
    <location>
        <begin position="39"/>
        <end position="61"/>
    </location>
</feature>
<organism evidence="3 4">
    <name type="scientific">Kitasatospora cinereorecta</name>
    <dbReference type="NCBI Taxonomy" id="285560"/>
    <lineage>
        <taxon>Bacteria</taxon>
        <taxon>Bacillati</taxon>
        <taxon>Actinomycetota</taxon>
        <taxon>Actinomycetes</taxon>
        <taxon>Kitasatosporales</taxon>
        <taxon>Streptomycetaceae</taxon>
        <taxon>Kitasatospora</taxon>
    </lineage>
</organism>
<proteinExistence type="predicted"/>
<protein>
    <submittedName>
        <fullName evidence="3">Endonuclease/exonuclease/phosphatase family protein</fullName>
    </submittedName>
</protein>
<evidence type="ECO:0000256" key="1">
    <source>
        <dbReference type="SAM" id="Phobius"/>
    </source>
</evidence>
<dbReference type="Pfam" id="PF03372">
    <property type="entry name" value="Exo_endo_phos"/>
    <property type="match status" value="1"/>
</dbReference>
<dbReference type="InterPro" id="IPR036691">
    <property type="entry name" value="Endo/exonu/phosph_ase_sf"/>
</dbReference>
<dbReference type="GO" id="GO:0004519">
    <property type="term" value="F:endonuclease activity"/>
    <property type="evidence" value="ECO:0007669"/>
    <property type="project" value="UniProtKB-KW"/>
</dbReference>
<gene>
    <name evidence="3" type="ORF">ACFPZF_10030</name>
</gene>
<dbReference type="EMBL" id="JBHSOC010000013">
    <property type="protein sequence ID" value="MFC5641691.1"/>
    <property type="molecule type" value="Genomic_DNA"/>
</dbReference>
<dbReference type="Proteomes" id="UP001596066">
    <property type="component" value="Unassembled WGS sequence"/>
</dbReference>
<keyword evidence="3" id="KW-0255">Endonuclease</keyword>
<keyword evidence="4" id="KW-1185">Reference proteome</keyword>
<name>A0ABW0V766_9ACTN</name>
<dbReference type="Gene3D" id="3.60.10.10">
    <property type="entry name" value="Endonuclease/exonuclease/phosphatase"/>
    <property type="match status" value="1"/>
</dbReference>
<keyword evidence="1" id="KW-0472">Membrane</keyword>
<feature type="transmembrane region" description="Helical" evidence="1">
    <location>
        <begin position="73"/>
        <end position="91"/>
    </location>
</feature>
<dbReference type="RefSeq" id="WP_380230960.1">
    <property type="nucleotide sequence ID" value="NZ_JBHSOC010000013.1"/>
</dbReference>
<evidence type="ECO:0000313" key="3">
    <source>
        <dbReference type="EMBL" id="MFC5641691.1"/>
    </source>
</evidence>
<keyword evidence="1" id="KW-0812">Transmembrane</keyword>
<dbReference type="SUPFAM" id="SSF56219">
    <property type="entry name" value="DNase I-like"/>
    <property type="match status" value="1"/>
</dbReference>
<dbReference type="InterPro" id="IPR005135">
    <property type="entry name" value="Endo/exonuclease/phosphatase"/>
</dbReference>
<accession>A0ABW0V766</accession>
<sequence>MRITERQRRAAATAAAAGVRAVRVVRAVRASRSVRRARWLRHVPPVSAAVALLLLGHRLVPNRPGHVGSLLEAVLPWLGLAVPVGLVVALLRRSRRALVAVLLPALAWSVEFGGLLLPADGGRYDLTVVQHNVGAGNADPLGTARALAASGADLIAVEELMDPATSVYERELAAGYPYHGRSGTVGLWSRYPLADIRPVDLKPADVHVYWKRGLRATARTPRGEVAVYVAHLPSVRVREQGFTSGRRDESASLLGAALAAEPLPRVILAGDFNGTLDDRGLTPVTSRLTPARSGFDFSWPAAFPVARIDQIMCRSVTPVRTWTLTATGSDHLPVAARVRV</sequence>
<feature type="transmembrane region" description="Helical" evidence="1">
    <location>
        <begin position="98"/>
        <end position="117"/>
    </location>
</feature>
<keyword evidence="3" id="KW-0378">Hydrolase</keyword>
<comment type="caution">
    <text evidence="3">The sequence shown here is derived from an EMBL/GenBank/DDBJ whole genome shotgun (WGS) entry which is preliminary data.</text>
</comment>
<evidence type="ECO:0000313" key="4">
    <source>
        <dbReference type="Proteomes" id="UP001596066"/>
    </source>
</evidence>
<keyword evidence="1" id="KW-1133">Transmembrane helix</keyword>